<accession>A0ABD2P7D9</accession>
<proteinExistence type="predicted"/>
<dbReference type="InterPro" id="IPR031961">
    <property type="entry name" value="DUF4780"/>
</dbReference>
<feature type="domain" description="DUF4780" evidence="1">
    <location>
        <begin position="22"/>
        <end position="111"/>
    </location>
</feature>
<dbReference type="Proteomes" id="UP001516400">
    <property type="component" value="Unassembled WGS sequence"/>
</dbReference>
<keyword evidence="3" id="KW-1185">Reference proteome</keyword>
<dbReference type="AlphaFoldDB" id="A0ABD2P7D9"/>
<organism evidence="2 3">
    <name type="scientific">Cryptolaemus montrouzieri</name>
    <dbReference type="NCBI Taxonomy" id="559131"/>
    <lineage>
        <taxon>Eukaryota</taxon>
        <taxon>Metazoa</taxon>
        <taxon>Ecdysozoa</taxon>
        <taxon>Arthropoda</taxon>
        <taxon>Hexapoda</taxon>
        <taxon>Insecta</taxon>
        <taxon>Pterygota</taxon>
        <taxon>Neoptera</taxon>
        <taxon>Endopterygota</taxon>
        <taxon>Coleoptera</taxon>
        <taxon>Polyphaga</taxon>
        <taxon>Cucujiformia</taxon>
        <taxon>Coccinelloidea</taxon>
        <taxon>Coccinellidae</taxon>
        <taxon>Scymninae</taxon>
        <taxon>Scymnini</taxon>
        <taxon>Cryptolaemus</taxon>
    </lineage>
</organism>
<evidence type="ECO:0000313" key="2">
    <source>
        <dbReference type="EMBL" id="KAL3286556.1"/>
    </source>
</evidence>
<name>A0ABD2P7D9_9CUCU</name>
<sequence length="116" mass="13104">MAIVPEEYPDTVLNDKQIDQCWLAELVPKLKPWEGDGLKTGYVRQVVKTTEVVVWVPKALTGTAEPKEILPRLKTQNRGLRTKLWQTIAREQEPKGVTLVLDIYEASLDALGLTHL</sequence>
<dbReference type="Pfam" id="PF16012">
    <property type="entry name" value="DUF4780"/>
    <property type="match status" value="1"/>
</dbReference>
<protein>
    <recommendedName>
        <fullName evidence="1">DUF4780 domain-containing protein</fullName>
    </recommendedName>
</protein>
<comment type="caution">
    <text evidence="2">The sequence shown here is derived from an EMBL/GenBank/DDBJ whole genome shotgun (WGS) entry which is preliminary data.</text>
</comment>
<evidence type="ECO:0000259" key="1">
    <source>
        <dbReference type="Pfam" id="PF16012"/>
    </source>
</evidence>
<gene>
    <name evidence="2" type="ORF">HHI36_001059</name>
</gene>
<reference evidence="2 3" key="1">
    <citation type="journal article" date="2021" name="BMC Biol.">
        <title>Horizontally acquired antibacterial genes associated with adaptive radiation of ladybird beetles.</title>
        <authorList>
            <person name="Li H.S."/>
            <person name="Tang X.F."/>
            <person name="Huang Y.H."/>
            <person name="Xu Z.Y."/>
            <person name="Chen M.L."/>
            <person name="Du X.Y."/>
            <person name="Qiu B.Y."/>
            <person name="Chen P.T."/>
            <person name="Zhang W."/>
            <person name="Slipinski A."/>
            <person name="Escalona H.E."/>
            <person name="Waterhouse R.M."/>
            <person name="Zwick A."/>
            <person name="Pang H."/>
        </authorList>
    </citation>
    <scope>NUCLEOTIDE SEQUENCE [LARGE SCALE GENOMIC DNA]</scope>
    <source>
        <strain evidence="2">SYSU2018</strain>
    </source>
</reference>
<dbReference type="EMBL" id="JABFTP020000185">
    <property type="protein sequence ID" value="KAL3286556.1"/>
    <property type="molecule type" value="Genomic_DNA"/>
</dbReference>
<evidence type="ECO:0000313" key="3">
    <source>
        <dbReference type="Proteomes" id="UP001516400"/>
    </source>
</evidence>